<evidence type="ECO:0000313" key="2">
    <source>
        <dbReference type="EMBL" id="KAJ1149435.1"/>
    </source>
</evidence>
<feature type="compositionally biased region" description="Basic and acidic residues" evidence="1">
    <location>
        <begin position="24"/>
        <end position="36"/>
    </location>
</feature>
<sequence length="76" mass="8175">MKRQKLGLCAYPDLWGMRAAAPCKETRSRRTAEKPQRRARVGRQGQRKEEPLPGTSDGAQGGQSAAPDVEGSSGPP</sequence>
<comment type="caution">
    <text evidence="2">The sequence shown here is derived from an EMBL/GenBank/DDBJ whole genome shotgun (WGS) entry which is preliminary data.</text>
</comment>
<evidence type="ECO:0000256" key="1">
    <source>
        <dbReference type="SAM" id="MobiDB-lite"/>
    </source>
</evidence>
<keyword evidence="3" id="KW-1185">Reference proteome</keyword>
<dbReference type="Proteomes" id="UP001066276">
    <property type="component" value="Chromosome 5"/>
</dbReference>
<evidence type="ECO:0000313" key="3">
    <source>
        <dbReference type="Proteomes" id="UP001066276"/>
    </source>
</evidence>
<organism evidence="2 3">
    <name type="scientific">Pleurodeles waltl</name>
    <name type="common">Iberian ribbed newt</name>
    <dbReference type="NCBI Taxonomy" id="8319"/>
    <lineage>
        <taxon>Eukaryota</taxon>
        <taxon>Metazoa</taxon>
        <taxon>Chordata</taxon>
        <taxon>Craniata</taxon>
        <taxon>Vertebrata</taxon>
        <taxon>Euteleostomi</taxon>
        <taxon>Amphibia</taxon>
        <taxon>Batrachia</taxon>
        <taxon>Caudata</taxon>
        <taxon>Salamandroidea</taxon>
        <taxon>Salamandridae</taxon>
        <taxon>Pleurodelinae</taxon>
        <taxon>Pleurodeles</taxon>
    </lineage>
</organism>
<dbReference type="AlphaFoldDB" id="A0AAV7RF95"/>
<name>A0AAV7RF95_PLEWA</name>
<protein>
    <submittedName>
        <fullName evidence="2">Uncharacterized protein</fullName>
    </submittedName>
</protein>
<proteinExistence type="predicted"/>
<dbReference type="EMBL" id="JANPWB010000009">
    <property type="protein sequence ID" value="KAJ1149435.1"/>
    <property type="molecule type" value="Genomic_DNA"/>
</dbReference>
<reference evidence="2" key="1">
    <citation type="journal article" date="2022" name="bioRxiv">
        <title>Sequencing and chromosome-scale assembly of the giantPleurodeles waltlgenome.</title>
        <authorList>
            <person name="Brown T."/>
            <person name="Elewa A."/>
            <person name="Iarovenko S."/>
            <person name="Subramanian E."/>
            <person name="Araus A.J."/>
            <person name="Petzold A."/>
            <person name="Susuki M."/>
            <person name="Suzuki K.-i.T."/>
            <person name="Hayashi T."/>
            <person name="Toyoda A."/>
            <person name="Oliveira C."/>
            <person name="Osipova E."/>
            <person name="Leigh N.D."/>
            <person name="Simon A."/>
            <person name="Yun M.H."/>
        </authorList>
    </citation>
    <scope>NUCLEOTIDE SEQUENCE</scope>
    <source>
        <strain evidence="2">20211129_DDA</strain>
        <tissue evidence="2">Liver</tissue>
    </source>
</reference>
<gene>
    <name evidence="2" type="ORF">NDU88_002245</name>
</gene>
<accession>A0AAV7RF95</accession>
<feature type="region of interest" description="Disordered" evidence="1">
    <location>
        <begin position="20"/>
        <end position="76"/>
    </location>
</feature>